<comment type="subcellular location">
    <subcellularLocation>
        <location evidence="1">Membrane</location>
        <topology evidence="1">Multi-pass membrane protein</topology>
    </subcellularLocation>
</comment>
<sequence>MAEEEVALAPVGALEAVNPNENANPNPGNQFWPMLKSIASRIFMFYIISSVIRYTFKGNQEAPSTNVSQGGKVYPPSMNMFRPGEIFDMYFYLSPKSEKFRDFENQEAFFWHEQDLMYGDWSSGEEKDGSRSKHVSMPTPLVLQNNGSLYLHVFAVKSGRSPVPRDQNYGGREVVYGSVMLNKFKKKHYKRTANLLTGKTGQTEVEQQKADEIKFEVLNFWHENITVNLVNDYTAWSRGQLPSPLDEAVKFDPATNQYYPILFFNTYWNLGSEYQPINETVPFLYASQQMRGKWSQMLGSEMFEQDSGDDDQDAIKQALLETNPVLLGVTVVVSILHTVLEFLAFKNDIQFWRTRKSLEGLSVRSVLFNVFQSVIVFLYICDNDSSWVIKMSIGFGLLIEMWKIPKCLNVEFNHEEKWFGIIPKVKFSDKGSYVESATKAYDQLAFKYLSWVLFPLLGGYAVYSLIYEEQRGWYSWILGMLYGFLLMFGFIMMTPSCSSITS</sequence>
<organism evidence="7 8">
    <name type="scientific">Ditylenchus dipsaci</name>
    <dbReference type="NCBI Taxonomy" id="166011"/>
    <lineage>
        <taxon>Eukaryota</taxon>
        <taxon>Metazoa</taxon>
        <taxon>Ecdysozoa</taxon>
        <taxon>Nematoda</taxon>
        <taxon>Chromadorea</taxon>
        <taxon>Rhabditida</taxon>
        <taxon>Tylenchina</taxon>
        <taxon>Tylenchomorpha</taxon>
        <taxon>Sphaerularioidea</taxon>
        <taxon>Anguinidae</taxon>
        <taxon>Anguininae</taxon>
        <taxon>Ditylenchus</taxon>
    </lineage>
</organism>
<dbReference type="Pfam" id="PF05602">
    <property type="entry name" value="CLPTM1"/>
    <property type="match status" value="1"/>
</dbReference>
<dbReference type="WBParaSite" id="jg17833">
    <property type="protein sequence ID" value="jg17833"/>
    <property type="gene ID" value="jg17833"/>
</dbReference>
<evidence type="ECO:0000256" key="4">
    <source>
        <dbReference type="ARBA" id="ARBA00022989"/>
    </source>
</evidence>
<evidence type="ECO:0000256" key="3">
    <source>
        <dbReference type="ARBA" id="ARBA00022692"/>
    </source>
</evidence>
<reference evidence="8" key="1">
    <citation type="submission" date="2022-11" db="UniProtKB">
        <authorList>
            <consortium name="WormBaseParasite"/>
        </authorList>
    </citation>
    <scope>IDENTIFICATION</scope>
</reference>
<dbReference type="Proteomes" id="UP000887574">
    <property type="component" value="Unplaced"/>
</dbReference>
<comment type="similarity">
    <text evidence="2">Belongs to the CLPTM1 family.</text>
</comment>
<dbReference type="PANTHER" id="PTHR21347:SF14">
    <property type="entry name" value="LIPID SCRAMBLASE CLPTM1-RELATED"/>
    <property type="match status" value="1"/>
</dbReference>
<feature type="transmembrane region" description="Helical" evidence="6">
    <location>
        <begin position="448"/>
        <end position="467"/>
    </location>
</feature>
<evidence type="ECO:0000313" key="8">
    <source>
        <dbReference type="WBParaSite" id="jg17833"/>
    </source>
</evidence>
<feature type="transmembrane region" description="Helical" evidence="6">
    <location>
        <begin position="473"/>
        <end position="493"/>
    </location>
</feature>
<dbReference type="PANTHER" id="PTHR21347">
    <property type="entry name" value="CLEFT LIP AND PALATE ASSOCIATED TRANSMEMBRANE PROTEIN-RELATED"/>
    <property type="match status" value="1"/>
</dbReference>
<dbReference type="GO" id="GO:0012505">
    <property type="term" value="C:endomembrane system"/>
    <property type="evidence" value="ECO:0007669"/>
    <property type="project" value="TreeGrafter"/>
</dbReference>
<proteinExistence type="inferred from homology"/>
<evidence type="ECO:0000256" key="2">
    <source>
        <dbReference type="ARBA" id="ARBA00009310"/>
    </source>
</evidence>
<dbReference type="InterPro" id="IPR008429">
    <property type="entry name" value="CLPTM1"/>
</dbReference>
<protein>
    <submittedName>
        <fullName evidence="8">Cleft lip and palate associated transmembrane protein</fullName>
    </submittedName>
</protein>
<keyword evidence="4 6" id="KW-1133">Transmembrane helix</keyword>
<feature type="transmembrane region" description="Helical" evidence="6">
    <location>
        <begin position="365"/>
        <end position="381"/>
    </location>
</feature>
<feature type="transmembrane region" description="Helical" evidence="6">
    <location>
        <begin position="325"/>
        <end position="345"/>
    </location>
</feature>
<dbReference type="GO" id="GO:0016020">
    <property type="term" value="C:membrane"/>
    <property type="evidence" value="ECO:0007669"/>
    <property type="project" value="UniProtKB-SubCell"/>
</dbReference>
<evidence type="ECO:0000313" key="7">
    <source>
        <dbReference type="Proteomes" id="UP000887574"/>
    </source>
</evidence>
<evidence type="ECO:0000256" key="6">
    <source>
        <dbReference type="SAM" id="Phobius"/>
    </source>
</evidence>
<name>A0A915DAJ4_9BILA</name>
<keyword evidence="5 6" id="KW-0472">Membrane</keyword>
<dbReference type="AlphaFoldDB" id="A0A915DAJ4"/>
<keyword evidence="3 6" id="KW-0812">Transmembrane</keyword>
<keyword evidence="7" id="KW-1185">Reference proteome</keyword>
<accession>A0A915DAJ4</accession>
<evidence type="ECO:0000256" key="1">
    <source>
        <dbReference type="ARBA" id="ARBA00004141"/>
    </source>
</evidence>
<evidence type="ECO:0000256" key="5">
    <source>
        <dbReference type="ARBA" id="ARBA00023136"/>
    </source>
</evidence>